<comment type="caution">
    <text evidence="8">The sequence shown here is derived from an EMBL/GenBank/DDBJ whole genome shotgun (WGS) entry which is preliminary data.</text>
</comment>
<dbReference type="GO" id="GO:0051607">
    <property type="term" value="P:defense response to virus"/>
    <property type="evidence" value="ECO:0007669"/>
    <property type="project" value="UniProtKB-KW"/>
</dbReference>
<comment type="similarity">
    <text evidence="1 4">Belongs to the CRISPR-associated protein Cas6/Cse3/CasE family.</text>
</comment>
<name>A0A7C3MQE1_DICTH</name>
<dbReference type="EMBL" id="DTIN01000009">
    <property type="protein sequence ID" value="HFX13126.1"/>
    <property type="molecule type" value="Genomic_DNA"/>
</dbReference>
<comment type="function">
    <text evidence="4">CRISPR (clustered regularly interspaced short palindromic repeat), is an adaptive immune system that provides protection against mobile genetic elements (viruses, transposable elements and conjugative plasmids). CRISPR clusters contain sequences complementary to antecedent mobile elements and target invading nucleic acids. CRISPR clusters are transcribed and processed into CRISPR RNA (crRNA).</text>
</comment>
<feature type="active site" description="Proton acceptor" evidence="6">
    <location>
        <position position="29"/>
    </location>
</feature>
<evidence type="ECO:0000256" key="3">
    <source>
        <dbReference type="ARBA" id="ARBA00023118"/>
    </source>
</evidence>
<dbReference type="PANTHER" id="PTHR36984">
    <property type="entry name" value="CRISPR-ASSOCIATED ENDORIBONUCLEASE CAS6 1"/>
    <property type="match status" value="1"/>
</dbReference>
<evidence type="ECO:0000256" key="4">
    <source>
        <dbReference type="PIRNR" id="PIRNR005054"/>
    </source>
</evidence>
<dbReference type="CDD" id="cd21140">
    <property type="entry name" value="Cas6_I-like"/>
    <property type="match status" value="1"/>
</dbReference>
<dbReference type="Pfam" id="PF01881">
    <property type="entry name" value="Cas_Cas6_C"/>
    <property type="match status" value="1"/>
</dbReference>
<gene>
    <name evidence="8" type="primary">cas6</name>
    <name evidence="8" type="ORF">ENW00_03070</name>
</gene>
<evidence type="ECO:0000259" key="7">
    <source>
        <dbReference type="Pfam" id="PF01881"/>
    </source>
</evidence>
<feature type="domain" description="CRISPR associated protein Cas6 C-terminal" evidence="7">
    <location>
        <begin position="121"/>
        <end position="246"/>
    </location>
</feature>
<keyword evidence="3" id="KW-0051">Antiviral defense</keyword>
<dbReference type="InterPro" id="IPR045747">
    <property type="entry name" value="CRISPR-assoc_prot_Cas6_N_sf"/>
</dbReference>
<evidence type="ECO:0000313" key="8">
    <source>
        <dbReference type="EMBL" id="HFX13126.1"/>
    </source>
</evidence>
<dbReference type="InterPro" id="IPR010156">
    <property type="entry name" value="CRISPR-assoc_prot_Cas6"/>
</dbReference>
<dbReference type="Gene3D" id="3.30.70.1890">
    <property type="match status" value="1"/>
</dbReference>
<dbReference type="PIRSF" id="PIRSF005054">
    <property type="entry name" value="PF1131"/>
    <property type="match status" value="1"/>
</dbReference>
<evidence type="ECO:0000256" key="5">
    <source>
        <dbReference type="PIRSR" id="PIRSR005054-1"/>
    </source>
</evidence>
<organism evidence="8">
    <name type="scientific">Dictyoglomus thermophilum</name>
    <dbReference type="NCBI Taxonomy" id="14"/>
    <lineage>
        <taxon>Bacteria</taxon>
        <taxon>Pseudomonadati</taxon>
        <taxon>Dictyoglomota</taxon>
        <taxon>Dictyoglomia</taxon>
        <taxon>Dictyoglomales</taxon>
        <taxon>Dictyoglomaceae</taxon>
        <taxon>Dictyoglomus</taxon>
    </lineage>
</organism>
<evidence type="ECO:0000256" key="1">
    <source>
        <dbReference type="ARBA" id="ARBA00005937"/>
    </source>
</evidence>
<dbReference type="GO" id="GO:0003723">
    <property type="term" value="F:RNA binding"/>
    <property type="evidence" value="ECO:0007669"/>
    <property type="project" value="UniProtKB-KW"/>
</dbReference>
<dbReference type="PANTHER" id="PTHR36984:SF1">
    <property type="entry name" value="CRISPR-ASSOCIATED ENDORIBONUCLEASE CAS6 1"/>
    <property type="match status" value="1"/>
</dbReference>
<dbReference type="NCBIfam" id="TIGR01877">
    <property type="entry name" value="cas_cas6"/>
    <property type="match status" value="1"/>
</dbReference>
<feature type="site" description="Transition state stabilizer" evidence="5">
    <location>
        <position position="53"/>
    </location>
</feature>
<dbReference type="AlphaFoldDB" id="A0A7C3MQE1"/>
<protein>
    <recommendedName>
        <fullName evidence="4">CRISPR-associated endoribonuclease</fullName>
    </recommendedName>
</protein>
<reference evidence="8" key="1">
    <citation type="journal article" date="2020" name="mSystems">
        <title>Genome- and Community-Level Interaction Insights into Carbon Utilization and Element Cycling Functions of Hydrothermarchaeota in Hydrothermal Sediment.</title>
        <authorList>
            <person name="Zhou Z."/>
            <person name="Liu Y."/>
            <person name="Xu W."/>
            <person name="Pan J."/>
            <person name="Luo Z.H."/>
            <person name="Li M."/>
        </authorList>
    </citation>
    <scope>NUCLEOTIDE SEQUENCE [LARGE SCALE GENOMIC DNA]</scope>
    <source>
        <strain evidence="8">SpSt-81</strain>
    </source>
</reference>
<keyword evidence="2" id="KW-0694">RNA-binding</keyword>
<dbReference type="Pfam" id="PF21350">
    <property type="entry name" value="Cas6_I-A"/>
    <property type="match status" value="1"/>
</dbReference>
<accession>A0A7C3MQE1</accession>
<evidence type="ECO:0000256" key="6">
    <source>
        <dbReference type="PIRSR" id="PIRSR005054-50"/>
    </source>
</evidence>
<proteinExistence type="inferred from homology"/>
<evidence type="ECO:0000256" key="2">
    <source>
        <dbReference type="ARBA" id="ARBA00022884"/>
    </source>
</evidence>
<feature type="active site" description="Proton donor" evidence="6">
    <location>
        <position position="41"/>
    </location>
</feature>
<dbReference type="Gene3D" id="3.30.70.1900">
    <property type="match status" value="1"/>
</dbReference>
<dbReference type="InterPro" id="IPR049435">
    <property type="entry name" value="Cas_Cas6_C"/>
</dbReference>
<dbReference type="GO" id="GO:0016788">
    <property type="term" value="F:hydrolase activity, acting on ester bonds"/>
    <property type="evidence" value="ECO:0007669"/>
    <property type="project" value="InterPro"/>
</dbReference>
<sequence length="256" mass="29925">MRIKLTYESLDGDIILPKHYNYHIQALIYKTFTPDLATKLHNVGFPLGKRRFKLFTFSRILEKGIPTKDNEKLIFKRKITIYFSSPIEDIVGNLAERSFKEREFKLCNKKIYISQLEIVTTPKIENKVIIKALSPITIYSTLYKKDGEKIVHYYKPIDKEFSKLIEKNAKKKYHLLYGKDAEQMSLEIKPLKFSVQENLKIIKFKDTIIEGYTGIYELLGDPELIYLTYETGLGNKNSAGFGMWEIWRGKESDEDA</sequence>